<gene>
    <name evidence="4" type="ORF">JX265_011814</name>
</gene>
<evidence type="ECO:0000256" key="2">
    <source>
        <dbReference type="SAM" id="Phobius"/>
    </source>
</evidence>
<proteinExistence type="predicted"/>
<keyword evidence="2" id="KW-0812">Transmembrane</keyword>
<organism evidence="4 5">
    <name type="scientific">Neoarthrinium moseri</name>
    <dbReference type="NCBI Taxonomy" id="1658444"/>
    <lineage>
        <taxon>Eukaryota</taxon>
        <taxon>Fungi</taxon>
        <taxon>Dikarya</taxon>
        <taxon>Ascomycota</taxon>
        <taxon>Pezizomycotina</taxon>
        <taxon>Sordariomycetes</taxon>
        <taxon>Xylariomycetidae</taxon>
        <taxon>Amphisphaeriales</taxon>
        <taxon>Apiosporaceae</taxon>
        <taxon>Neoarthrinium</taxon>
    </lineage>
</organism>
<evidence type="ECO:0000313" key="4">
    <source>
        <dbReference type="EMBL" id="KAI1856099.1"/>
    </source>
</evidence>
<name>A0A9P9WBB7_9PEZI</name>
<comment type="caution">
    <text evidence="4">The sequence shown here is derived from an EMBL/GenBank/DDBJ whole genome shotgun (WGS) entry which is preliminary data.</text>
</comment>
<dbReference type="EMBL" id="JAFIMR010000046">
    <property type="protein sequence ID" value="KAI1856099.1"/>
    <property type="molecule type" value="Genomic_DNA"/>
</dbReference>
<feature type="signal peptide" evidence="3">
    <location>
        <begin position="1"/>
        <end position="18"/>
    </location>
</feature>
<keyword evidence="2" id="KW-0472">Membrane</keyword>
<keyword evidence="5" id="KW-1185">Reference proteome</keyword>
<keyword evidence="2" id="KW-1133">Transmembrane helix</keyword>
<protein>
    <submittedName>
        <fullName evidence="4">Uncharacterized protein</fullName>
    </submittedName>
</protein>
<dbReference type="Proteomes" id="UP000829685">
    <property type="component" value="Unassembled WGS sequence"/>
</dbReference>
<reference evidence="4" key="1">
    <citation type="submission" date="2021-03" db="EMBL/GenBank/DDBJ databases">
        <title>Revisited historic fungal species revealed as producer of novel bioactive compounds through whole genome sequencing and comparative genomics.</title>
        <authorList>
            <person name="Vignolle G.A."/>
            <person name="Hochenegger N."/>
            <person name="Mach R.L."/>
            <person name="Mach-Aigner A.R."/>
            <person name="Javad Rahimi M."/>
            <person name="Salim K.A."/>
            <person name="Chan C.M."/>
            <person name="Lim L.B.L."/>
            <person name="Cai F."/>
            <person name="Druzhinina I.S."/>
            <person name="U'Ren J.M."/>
            <person name="Derntl C."/>
        </authorList>
    </citation>
    <scope>NUCLEOTIDE SEQUENCE</scope>
    <source>
        <strain evidence="4">TUCIM 5799</strain>
    </source>
</reference>
<feature type="region of interest" description="Disordered" evidence="1">
    <location>
        <begin position="222"/>
        <end position="243"/>
    </location>
</feature>
<evidence type="ECO:0000256" key="1">
    <source>
        <dbReference type="SAM" id="MobiDB-lite"/>
    </source>
</evidence>
<feature type="region of interest" description="Disordered" evidence="1">
    <location>
        <begin position="334"/>
        <end position="386"/>
    </location>
</feature>
<keyword evidence="3" id="KW-0732">Signal</keyword>
<evidence type="ECO:0000256" key="3">
    <source>
        <dbReference type="SAM" id="SignalP"/>
    </source>
</evidence>
<feature type="chain" id="PRO_5040116851" evidence="3">
    <location>
        <begin position="19"/>
        <end position="386"/>
    </location>
</feature>
<dbReference type="AlphaFoldDB" id="A0A9P9WBB7"/>
<accession>A0A9P9WBB7</accession>
<feature type="transmembrane region" description="Helical" evidence="2">
    <location>
        <begin position="187"/>
        <end position="215"/>
    </location>
</feature>
<sequence length="386" mass="41247">MAMGRVIVLAALLRSVAAVLAPPDSPCRVKCGNQPGSTATDELVCEQSDYSSSVGVVWRACLTCESTSSYSVKIGKTTYSDLQAMLYNMRYATANCLFGEGLGSNPCITTTACEPLKNAIEYDGLESNVTASGYCNMSILDGYCKMQPSPGETLSIQGDIFSTTEVANVTVPTPTASVTPSGPQGPLSLGAIVGIAIGGLALLLGVTGFCIVMNGKRRRKAYLRRREDQRKQWPSPGGAGEMFETPVSQRPLRGWDASPVSAATDRTYPRYFSPYSSQYNSPVSAVEGPSHQQWPTEGTQNIGVALSPDAEHMHGYWGDRKGKDRLQDASDGYEMQEGVHSGGGNQYVPPPPSSQAPVLNHPGYGRHGPSPHRSLDEEDLRSGRAL</sequence>
<evidence type="ECO:0000313" key="5">
    <source>
        <dbReference type="Proteomes" id="UP000829685"/>
    </source>
</evidence>